<reference evidence="2 3" key="1">
    <citation type="submission" date="2017-09" db="EMBL/GenBank/DDBJ databases">
        <authorList>
            <person name="Lee N."/>
            <person name="Cho B.-K."/>
        </authorList>
    </citation>
    <scope>NUCLEOTIDE SEQUENCE [LARGE SCALE GENOMIC DNA]</scope>
    <source>
        <strain evidence="2 3">ATCC 12853</strain>
    </source>
</reference>
<sequence length="96" mass="10032">MQEEPEGLLPVPGGGWPQGGGTAAPGAHLLPAYAGMTPRSLTRCFVRNAAPRARRDDPTTRSSPKSGCAAPRTRGDGPDEAAMQVIHMPCSPRTRA</sequence>
<feature type="region of interest" description="Disordered" evidence="1">
    <location>
        <begin position="47"/>
        <end position="96"/>
    </location>
</feature>
<feature type="region of interest" description="Disordered" evidence="1">
    <location>
        <begin position="1"/>
        <end position="27"/>
    </location>
</feature>
<dbReference type="Proteomes" id="UP000325529">
    <property type="component" value="Chromosome"/>
</dbReference>
<name>A0A5J6GQU0_STRKN</name>
<dbReference type="KEGG" id="ska:CP970_40690"/>
<protein>
    <submittedName>
        <fullName evidence="2">Uncharacterized protein</fullName>
    </submittedName>
</protein>
<dbReference type="EMBL" id="CP023699">
    <property type="protein sequence ID" value="QEU96425.1"/>
    <property type="molecule type" value="Genomic_DNA"/>
</dbReference>
<keyword evidence="3" id="KW-1185">Reference proteome</keyword>
<proteinExistence type="predicted"/>
<dbReference type="AlphaFoldDB" id="A0A5J6GQU0"/>
<feature type="compositionally biased region" description="Gly residues" evidence="1">
    <location>
        <begin position="12"/>
        <end position="23"/>
    </location>
</feature>
<evidence type="ECO:0000313" key="2">
    <source>
        <dbReference type="EMBL" id="QEU96425.1"/>
    </source>
</evidence>
<accession>A0A5J6GQU0</accession>
<organism evidence="2 3">
    <name type="scientific">Streptomyces kanamyceticus</name>
    <dbReference type="NCBI Taxonomy" id="1967"/>
    <lineage>
        <taxon>Bacteria</taxon>
        <taxon>Bacillati</taxon>
        <taxon>Actinomycetota</taxon>
        <taxon>Actinomycetes</taxon>
        <taxon>Kitasatosporales</taxon>
        <taxon>Streptomycetaceae</taxon>
        <taxon>Streptomyces</taxon>
    </lineage>
</organism>
<evidence type="ECO:0000313" key="3">
    <source>
        <dbReference type="Proteomes" id="UP000325529"/>
    </source>
</evidence>
<evidence type="ECO:0000256" key="1">
    <source>
        <dbReference type="SAM" id="MobiDB-lite"/>
    </source>
</evidence>
<gene>
    <name evidence="2" type="ORF">CP970_40690</name>
</gene>